<dbReference type="AlphaFoldDB" id="A0AAD1XQN6"/>
<accession>A0AAD1XQN6</accession>
<comment type="caution">
    <text evidence="3">The sequence shown here is derived from an EMBL/GenBank/DDBJ whole genome shotgun (WGS) entry which is preliminary data.</text>
</comment>
<feature type="transmembrane region" description="Helical" evidence="2">
    <location>
        <begin position="90"/>
        <end position="109"/>
    </location>
</feature>
<feature type="transmembrane region" description="Helical" evidence="2">
    <location>
        <begin position="59"/>
        <end position="78"/>
    </location>
</feature>
<evidence type="ECO:0000256" key="1">
    <source>
        <dbReference type="SAM" id="MobiDB-lite"/>
    </source>
</evidence>
<evidence type="ECO:0000313" key="4">
    <source>
        <dbReference type="Proteomes" id="UP001295684"/>
    </source>
</evidence>
<name>A0AAD1XQN6_EUPCR</name>
<keyword evidence="2" id="KW-0472">Membrane</keyword>
<proteinExistence type="predicted"/>
<sequence>MNNPPLLNDLTIYDYGIPAQYRSKISCLKVFQIIFCVPSLLVLGLVTLSLLNYFELFSLIYAISLIFGITFIISYTYFPRSKLARAPWAKPFVFIKGAISFVFGVGAIISFTNHDFRKDVNWDDDYDQYYTHIIIILSILMISPFVHFIIFLFILGTRKKIARQMNNGSANLQPSLNDARFGPNQQVNLGNNYQPPNYQLNAGRVQAINYHHPHVPQAPLHDAHQVRIPNIEASSVENVAPSQMPNAVVQPVESQLPGRMSHHPYINQEQPQNDEEEESSLLRDENRRSSINFRPGIN</sequence>
<protein>
    <submittedName>
        <fullName evidence="3">Uncharacterized protein</fullName>
    </submittedName>
</protein>
<dbReference type="EMBL" id="CAMPGE010018774">
    <property type="protein sequence ID" value="CAI2377160.1"/>
    <property type="molecule type" value="Genomic_DNA"/>
</dbReference>
<gene>
    <name evidence="3" type="ORF">ECRASSUSDP1_LOCUS18543</name>
</gene>
<organism evidence="3 4">
    <name type="scientific">Euplotes crassus</name>
    <dbReference type="NCBI Taxonomy" id="5936"/>
    <lineage>
        <taxon>Eukaryota</taxon>
        <taxon>Sar</taxon>
        <taxon>Alveolata</taxon>
        <taxon>Ciliophora</taxon>
        <taxon>Intramacronucleata</taxon>
        <taxon>Spirotrichea</taxon>
        <taxon>Hypotrichia</taxon>
        <taxon>Euplotida</taxon>
        <taxon>Euplotidae</taxon>
        <taxon>Moneuplotes</taxon>
    </lineage>
</organism>
<evidence type="ECO:0000256" key="2">
    <source>
        <dbReference type="SAM" id="Phobius"/>
    </source>
</evidence>
<reference evidence="3" key="1">
    <citation type="submission" date="2023-07" db="EMBL/GenBank/DDBJ databases">
        <authorList>
            <consortium name="AG Swart"/>
            <person name="Singh M."/>
            <person name="Singh A."/>
            <person name="Seah K."/>
            <person name="Emmerich C."/>
        </authorList>
    </citation>
    <scope>NUCLEOTIDE SEQUENCE</scope>
    <source>
        <strain evidence="3">DP1</strain>
    </source>
</reference>
<feature type="region of interest" description="Disordered" evidence="1">
    <location>
        <begin position="257"/>
        <end position="298"/>
    </location>
</feature>
<keyword evidence="4" id="KW-1185">Reference proteome</keyword>
<dbReference type="Proteomes" id="UP001295684">
    <property type="component" value="Unassembled WGS sequence"/>
</dbReference>
<keyword evidence="2" id="KW-1133">Transmembrane helix</keyword>
<feature type="transmembrane region" description="Helical" evidence="2">
    <location>
        <begin position="30"/>
        <end position="53"/>
    </location>
</feature>
<keyword evidence="2" id="KW-0812">Transmembrane</keyword>
<evidence type="ECO:0000313" key="3">
    <source>
        <dbReference type="EMBL" id="CAI2377160.1"/>
    </source>
</evidence>
<feature type="transmembrane region" description="Helical" evidence="2">
    <location>
        <begin position="129"/>
        <end position="155"/>
    </location>
</feature>